<evidence type="ECO:0000313" key="1">
    <source>
        <dbReference type="EMBL" id="KAG7386901.1"/>
    </source>
</evidence>
<dbReference type="EMBL" id="JAGDFM010000090">
    <property type="protein sequence ID" value="KAG7386901.1"/>
    <property type="molecule type" value="Genomic_DNA"/>
</dbReference>
<accession>A0A8T1W0L7</accession>
<reference evidence="1" key="1">
    <citation type="submission" date="2021-02" db="EMBL/GenBank/DDBJ databases">
        <authorList>
            <person name="Palmer J.M."/>
        </authorList>
    </citation>
    <scope>NUCLEOTIDE SEQUENCE</scope>
    <source>
        <strain evidence="1">SCRP734</strain>
    </source>
</reference>
<dbReference type="AlphaFoldDB" id="A0A8T1W0L7"/>
<sequence>MLGVFNVAHDFPYNERTGFPRVERVERDGHGLRGLMPPRRLREEEQLAKMYDIFSKEEEPAPYVGVYKSRSFTTAS</sequence>
<name>A0A8T1W0L7_9STRA</name>
<evidence type="ECO:0000313" key="2">
    <source>
        <dbReference type="Proteomes" id="UP000694044"/>
    </source>
</evidence>
<proteinExistence type="predicted"/>
<keyword evidence="2" id="KW-1185">Reference proteome</keyword>
<protein>
    <submittedName>
        <fullName evidence="1">Malic enzyme</fullName>
    </submittedName>
</protein>
<gene>
    <name evidence="1" type="primary">MEN-1_4</name>
    <name evidence="1" type="ORF">PHYPSEUDO_015106</name>
</gene>
<organism evidence="1 2">
    <name type="scientific">Phytophthora pseudosyringae</name>
    <dbReference type="NCBI Taxonomy" id="221518"/>
    <lineage>
        <taxon>Eukaryota</taxon>
        <taxon>Sar</taxon>
        <taxon>Stramenopiles</taxon>
        <taxon>Oomycota</taxon>
        <taxon>Peronosporomycetes</taxon>
        <taxon>Peronosporales</taxon>
        <taxon>Peronosporaceae</taxon>
        <taxon>Phytophthora</taxon>
    </lineage>
</organism>
<comment type="caution">
    <text evidence="1">The sequence shown here is derived from an EMBL/GenBank/DDBJ whole genome shotgun (WGS) entry which is preliminary data.</text>
</comment>
<dbReference type="Proteomes" id="UP000694044">
    <property type="component" value="Unassembled WGS sequence"/>
</dbReference>